<proteinExistence type="predicted"/>
<name>A0A426XHT0_ENSVE</name>
<feature type="compositionally biased region" description="Basic residues" evidence="2">
    <location>
        <begin position="22"/>
        <end position="31"/>
    </location>
</feature>
<keyword evidence="1" id="KW-0175">Coiled coil</keyword>
<organism evidence="3 4">
    <name type="scientific">Ensete ventricosum</name>
    <name type="common">Abyssinian banana</name>
    <name type="synonym">Musa ensete</name>
    <dbReference type="NCBI Taxonomy" id="4639"/>
    <lineage>
        <taxon>Eukaryota</taxon>
        <taxon>Viridiplantae</taxon>
        <taxon>Streptophyta</taxon>
        <taxon>Embryophyta</taxon>
        <taxon>Tracheophyta</taxon>
        <taxon>Spermatophyta</taxon>
        <taxon>Magnoliopsida</taxon>
        <taxon>Liliopsida</taxon>
        <taxon>Zingiberales</taxon>
        <taxon>Musaceae</taxon>
        <taxon>Ensete</taxon>
    </lineage>
</organism>
<gene>
    <name evidence="3" type="ORF">B296_00057603</name>
</gene>
<dbReference type="EMBL" id="AMZH03020564">
    <property type="protein sequence ID" value="RRT39059.1"/>
    <property type="molecule type" value="Genomic_DNA"/>
</dbReference>
<evidence type="ECO:0000313" key="4">
    <source>
        <dbReference type="Proteomes" id="UP000287651"/>
    </source>
</evidence>
<evidence type="ECO:0000256" key="1">
    <source>
        <dbReference type="SAM" id="Coils"/>
    </source>
</evidence>
<feature type="coiled-coil region" evidence="1">
    <location>
        <begin position="101"/>
        <end position="135"/>
    </location>
</feature>
<dbReference type="AlphaFoldDB" id="A0A426XHT0"/>
<sequence length="243" mass="27645">MNETWLVEASLSPAPHAPPRSPLRRGRSQWKPRRALNRGIPSVSCGRWRIVDRLVPLIDRVHDAGRLVRSQHERILAFRAANKELKHGASQDLVTVAELHVKELQEYANKLRVELESLKSQRRDMEQKVGVLRSSLDGAWNDRVRFEGDVLSLPDAAALLKAELKAEGPRAVAAYKASRGFESGLEKMGRVSYEFGYRVALERLRGRHPEIMIELDLFTKCPNDANVKMDLNQLFDDHTPSRK</sequence>
<protein>
    <submittedName>
        <fullName evidence="3">Uncharacterized protein</fullName>
    </submittedName>
</protein>
<evidence type="ECO:0000256" key="2">
    <source>
        <dbReference type="SAM" id="MobiDB-lite"/>
    </source>
</evidence>
<comment type="caution">
    <text evidence="3">The sequence shown here is derived from an EMBL/GenBank/DDBJ whole genome shotgun (WGS) entry which is preliminary data.</text>
</comment>
<evidence type="ECO:0000313" key="3">
    <source>
        <dbReference type="EMBL" id="RRT39059.1"/>
    </source>
</evidence>
<feature type="region of interest" description="Disordered" evidence="2">
    <location>
        <begin position="8"/>
        <end position="31"/>
    </location>
</feature>
<dbReference type="Proteomes" id="UP000287651">
    <property type="component" value="Unassembled WGS sequence"/>
</dbReference>
<reference evidence="3 4" key="1">
    <citation type="journal article" date="2014" name="Agronomy (Basel)">
        <title>A Draft Genome Sequence for Ensete ventricosum, the Drought-Tolerant Tree Against Hunger.</title>
        <authorList>
            <person name="Harrison J."/>
            <person name="Moore K.A."/>
            <person name="Paszkiewicz K."/>
            <person name="Jones T."/>
            <person name="Grant M."/>
            <person name="Ambacheew D."/>
            <person name="Muzemil S."/>
            <person name="Studholme D.J."/>
        </authorList>
    </citation>
    <scope>NUCLEOTIDE SEQUENCE [LARGE SCALE GENOMIC DNA]</scope>
</reference>
<accession>A0A426XHT0</accession>